<evidence type="ECO:0000259" key="1">
    <source>
        <dbReference type="Pfam" id="PF02698"/>
    </source>
</evidence>
<dbReference type="InterPro" id="IPR014729">
    <property type="entry name" value="Rossmann-like_a/b/a_fold"/>
</dbReference>
<proteinExistence type="predicted"/>
<dbReference type="AlphaFoldDB" id="A0A1I0LDL6"/>
<accession>A0A1I0LDL6</accession>
<dbReference type="Gene3D" id="3.40.50.620">
    <property type="entry name" value="HUPs"/>
    <property type="match status" value="1"/>
</dbReference>
<protein>
    <submittedName>
        <fullName evidence="2">Uncharacterized SAM-binding protein YcdF, DUF218 family</fullName>
    </submittedName>
</protein>
<name>A0A1I0LDL6_9BACT</name>
<reference evidence="3" key="1">
    <citation type="submission" date="2016-10" db="EMBL/GenBank/DDBJ databases">
        <authorList>
            <person name="Varghese N."/>
            <person name="Submissions S."/>
        </authorList>
    </citation>
    <scope>NUCLEOTIDE SEQUENCE [LARGE SCALE GENOMIC DNA]</scope>
    <source>
        <strain evidence="3">DSM 16858</strain>
    </source>
</reference>
<dbReference type="InterPro" id="IPR051599">
    <property type="entry name" value="Cell_Envelope_Assoc"/>
</dbReference>
<dbReference type="PANTHER" id="PTHR30336">
    <property type="entry name" value="INNER MEMBRANE PROTEIN, PROBABLE PERMEASE"/>
    <property type="match status" value="1"/>
</dbReference>
<feature type="domain" description="DUF218" evidence="1">
    <location>
        <begin position="37"/>
        <end position="132"/>
    </location>
</feature>
<organism evidence="2 3">
    <name type="scientific">Stigmatella erecta</name>
    <dbReference type="NCBI Taxonomy" id="83460"/>
    <lineage>
        <taxon>Bacteria</taxon>
        <taxon>Pseudomonadati</taxon>
        <taxon>Myxococcota</taxon>
        <taxon>Myxococcia</taxon>
        <taxon>Myxococcales</taxon>
        <taxon>Cystobacterineae</taxon>
        <taxon>Archangiaceae</taxon>
        <taxon>Stigmatella</taxon>
    </lineage>
</organism>
<keyword evidence="3" id="KW-1185">Reference proteome</keyword>
<dbReference type="GO" id="GO:0005886">
    <property type="term" value="C:plasma membrane"/>
    <property type="evidence" value="ECO:0007669"/>
    <property type="project" value="TreeGrafter"/>
</dbReference>
<dbReference type="InterPro" id="IPR003848">
    <property type="entry name" value="DUF218"/>
</dbReference>
<dbReference type="RefSeq" id="WP_093525756.1">
    <property type="nucleotide sequence ID" value="NZ_FOIJ01000024.1"/>
</dbReference>
<dbReference type="PANTHER" id="PTHR30336:SF20">
    <property type="entry name" value="DUF218 DOMAIN-CONTAINING PROTEIN"/>
    <property type="match status" value="1"/>
</dbReference>
<dbReference type="Proteomes" id="UP000199181">
    <property type="component" value="Unassembled WGS sequence"/>
</dbReference>
<gene>
    <name evidence="2" type="ORF">SAMN05443639_1246</name>
</gene>
<dbReference type="EMBL" id="FOIJ01000024">
    <property type="protein sequence ID" value="SEU37428.1"/>
    <property type="molecule type" value="Genomic_DNA"/>
</dbReference>
<dbReference type="Pfam" id="PF02698">
    <property type="entry name" value="DUF218"/>
    <property type="match status" value="1"/>
</dbReference>
<evidence type="ECO:0000313" key="3">
    <source>
        <dbReference type="Proteomes" id="UP000199181"/>
    </source>
</evidence>
<evidence type="ECO:0000313" key="2">
    <source>
        <dbReference type="EMBL" id="SEU37428.1"/>
    </source>
</evidence>
<dbReference type="CDD" id="cd06259">
    <property type="entry name" value="YdcF-like"/>
    <property type="match status" value="1"/>
</dbReference>
<sequence length="217" mass="24237">MSMTLEHARRLWDYLSSFKRQAPSEFAVICCSYDLRVCDYACELLKKGLTKQLLISGNTGNWTRHLWDKPEALVFLERARANGISEAQVLIEDRATNFGENIAFSRKLAPQARTVTFLTKPNSVLRVALTAAVGWPGITANVDCPSIDFPDGVSNVVGILGVIDEMVGDIHRVLVYPRLGFQQEHSLPSDILESWRYLMDKGFKGHLLSNWPVDAAG</sequence>